<dbReference type="CDD" id="cd07016">
    <property type="entry name" value="S14_ClpP_1"/>
    <property type="match status" value="1"/>
</dbReference>
<dbReference type="GO" id="GO:0004252">
    <property type="term" value="F:serine-type endopeptidase activity"/>
    <property type="evidence" value="ECO:0007669"/>
    <property type="project" value="InterPro"/>
</dbReference>
<name>A0A6C0F039_9ZZZZ</name>
<dbReference type="InterPro" id="IPR029045">
    <property type="entry name" value="ClpP/crotonase-like_dom_sf"/>
</dbReference>
<evidence type="ECO:0000256" key="1">
    <source>
        <dbReference type="ARBA" id="ARBA00007039"/>
    </source>
</evidence>
<dbReference type="GO" id="GO:0006515">
    <property type="term" value="P:protein quality control for misfolded or incompletely synthesized proteins"/>
    <property type="evidence" value="ECO:0007669"/>
    <property type="project" value="TreeGrafter"/>
</dbReference>
<dbReference type="GO" id="GO:0009368">
    <property type="term" value="C:endopeptidase Clp complex"/>
    <property type="evidence" value="ECO:0007669"/>
    <property type="project" value="TreeGrafter"/>
</dbReference>
<evidence type="ECO:0000256" key="2">
    <source>
        <dbReference type="SAM" id="Coils"/>
    </source>
</evidence>
<dbReference type="PRINTS" id="PR00127">
    <property type="entry name" value="CLPPROTEASEP"/>
</dbReference>
<dbReference type="EMBL" id="MN738999">
    <property type="protein sequence ID" value="QHT34422.1"/>
    <property type="molecule type" value="Genomic_DNA"/>
</dbReference>
<dbReference type="InterPro" id="IPR023562">
    <property type="entry name" value="ClpP/TepA"/>
</dbReference>
<dbReference type="InterPro" id="IPR001907">
    <property type="entry name" value="ClpP"/>
</dbReference>
<reference evidence="4" key="1">
    <citation type="journal article" date="2020" name="Nature">
        <title>Giant virus diversity and host interactions through global metagenomics.</title>
        <authorList>
            <person name="Schulz F."/>
            <person name="Roux S."/>
            <person name="Paez-Espino D."/>
            <person name="Jungbluth S."/>
            <person name="Walsh D.A."/>
            <person name="Denef V.J."/>
            <person name="McMahon K.D."/>
            <person name="Konstantinidis K.T."/>
            <person name="Eloe-Fadrosh E.A."/>
            <person name="Kyrpides N.C."/>
            <person name="Woyke T."/>
        </authorList>
    </citation>
    <scope>NUCLEOTIDE SEQUENCE</scope>
    <source>
        <strain evidence="4">GVMAG-M-3300009163-63</strain>
    </source>
</reference>
<dbReference type="Pfam" id="PF00574">
    <property type="entry name" value="CLP_protease"/>
    <property type="match status" value="1"/>
</dbReference>
<accession>A0A6C0F039</accession>
<keyword evidence="2" id="KW-0175">Coiled coil</keyword>
<protein>
    <recommendedName>
        <fullName evidence="5">Protease</fullName>
    </recommendedName>
</protein>
<proteinExistence type="inferred from homology"/>
<feature type="region of interest" description="Disordered" evidence="3">
    <location>
        <begin position="1"/>
        <end position="31"/>
    </location>
</feature>
<feature type="coiled-coil region" evidence="2">
    <location>
        <begin position="151"/>
        <end position="181"/>
    </location>
</feature>
<dbReference type="GO" id="GO:0004176">
    <property type="term" value="F:ATP-dependent peptidase activity"/>
    <property type="evidence" value="ECO:0007669"/>
    <property type="project" value="InterPro"/>
</dbReference>
<dbReference type="AlphaFoldDB" id="A0A6C0F039"/>
<dbReference type="GO" id="GO:0051117">
    <property type="term" value="F:ATPase binding"/>
    <property type="evidence" value="ECO:0007669"/>
    <property type="project" value="TreeGrafter"/>
</dbReference>
<evidence type="ECO:0000256" key="3">
    <source>
        <dbReference type="SAM" id="MobiDB-lite"/>
    </source>
</evidence>
<sequence>MLKDTSSSTKKKANPKHTGNDSGDSDDDDDESKIVRENNHVYFYSEVSRESIFKLNILLREAEKFVHTMSFDLNVKNIPIYLHINSFGGSLYDAYAAVDAIKNLRVPVYSIIEGCAASAGTIISVVCTKRFIGKNAHMLIHQLSSSMWGKMSEIEDEYKHLNELMKQIKRLYGEYTKISKKELTELLKHDIWLTPQTCIQYGLVDAIYDSSL</sequence>
<evidence type="ECO:0008006" key="5">
    <source>
        <dbReference type="Google" id="ProtNLM"/>
    </source>
</evidence>
<dbReference type="PANTHER" id="PTHR10381:SF11">
    <property type="entry name" value="ATP-DEPENDENT CLP PROTEASE PROTEOLYTIC SUBUNIT, MITOCHONDRIAL"/>
    <property type="match status" value="1"/>
</dbReference>
<dbReference type="PANTHER" id="PTHR10381">
    <property type="entry name" value="ATP-DEPENDENT CLP PROTEASE PROTEOLYTIC SUBUNIT"/>
    <property type="match status" value="1"/>
</dbReference>
<evidence type="ECO:0000313" key="4">
    <source>
        <dbReference type="EMBL" id="QHT34422.1"/>
    </source>
</evidence>
<dbReference type="Gene3D" id="3.90.226.10">
    <property type="entry name" value="2-enoyl-CoA Hydratase, Chain A, domain 1"/>
    <property type="match status" value="1"/>
</dbReference>
<organism evidence="4">
    <name type="scientific">viral metagenome</name>
    <dbReference type="NCBI Taxonomy" id="1070528"/>
    <lineage>
        <taxon>unclassified sequences</taxon>
        <taxon>metagenomes</taxon>
        <taxon>organismal metagenomes</taxon>
    </lineage>
</organism>
<comment type="similarity">
    <text evidence="1">Belongs to the peptidase S14 family.</text>
</comment>
<dbReference type="SUPFAM" id="SSF52096">
    <property type="entry name" value="ClpP/crotonase"/>
    <property type="match status" value="1"/>
</dbReference>